<dbReference type="PROSITE" id="PS51257">
    <property type="entry name" value="PROKAR_LIPOPROTEIN"/>
    <property type="match status" value="1"/>
</dbReference>
<dbReference type="AlphaFoldDB" id="A0A974A615"/>
<dbReference type="InterPro" id="IPR024079">
    <property type="entry name" value="MetalloPept_cat_dom_sf"/>
</dbReference>
<reference evidence="2" key="1">
    <citation type="submission" date="2020-06" db="EMBL/GenBank/DDBJ databases">
        <title>Whole Genome Sequence of Bradyrhizobium sp. Strain 1S1.</title>
        <authorList>
            <person name="Bromfield E.S.P."/>
            <person name="Cloutier S."/>
        </authorList>
    </citation>
    <scope>NUCLEOTIDE SEQUENCE [LARGE SCALE GENOMIC DNA]</scope>
    <source>
        <strain evidence="2">1S1</strain>
    </source>
</reference>
<accession>A0A974A615</accession>
<name>A0A974A615_9BRAD</name>
<evidence type="ECO:0008006" key="3">
    <source>
        <dbReference type="Google" id="ProtNLM"/>
    </source>
</evidence>
<protein>
    <recommendedName>
        <fullName evidence="3">Peptidase metallopeptidase domain-containing protein</fullName>
    </recommendedName>
</protein>
<keyword evidence="1" id="KW-0732">Signal</keyword>
<evidence type="ECO:0000313" key="2">
    <source>
        <dbReference type="EMBL" id="NVI49257.1"/>
    </source>
</evidence>
<dbReference type="SUPFAM" id="SSF55486">
    <property type="entry name" value="Metalloproteases ('zincins'), catalytic domain"/>
    <property type="match status" value="1"/>
</dbReference>
<dbReference type="RefSeq" id="WP_166213753.1">
    <property type="nucleotide sequence ID" value="NZ_CP088285.1"/>
</dbReference>
<dbReference type="Gene3D" id="3.40.390.10">
    <property type="entry name" value="Collagenase (Catalytic Domain)"/>
    <property type="match status" value="1"/>
</dbReference>
<comment type="caution">
    <text evidence="2">The sequence shown here is derived from an EMBL/GenBank/DDBJ whole genome shotgun (WGS) entry which is preliminary data.</text>
</comment>
<feature type="chain" id="PRO_5037961518" description="Peptidase metallopeptidase domain-containing protein" evidence="1">
    <location>
        <begin position="22"/>
        <end position="283"/>
    </location>
</feature>
<organism evidence="2">
    <name type="scientific">Bradyrhizobium septentrionale</name>
    <dbReference type="NCBI Taxonomy" id="1404411"/>
    <lineage>
        <taxon>Bacteria</taxon>
        <taxon>Pseudomonadati</taxon>
        <taxon>Pseudomonadota</taxon>
        <taxon>Alphaproteobacteria</taxon>
        <taxon>Hyphomicrobiales</taxon>
        <taxon>Nitrobacteraceae</taxon>
        <taxon>Bradyrhizobium</taxon>
    </lineage>
</organism>
<proteinExistence type="predicted"/>
<dbReference type="EMBL" id="JAAOLE020000001">
    <property type="protein sequence ID" value="NVI49257.1"/>
    <property type="molecule type" value="Genomic_DNA"/>
</dbReference>
<evidence type="ECO:0000256" key="1">
    <source>
        <dbReference type="SAM" id="SignalP"/>
    </source>
</evidence>
<sequence>MFRITALALTFFAMLSGACVAQSQDEYKAVLADPDNDGVFEAFLKKLPTISTTEDGAARTYYLLEGDLLMSREQVKSTIQFQARGFQPATKPTGELLVMTKNGVPTFWAKGKRELTYAVARQSFSSPEEYKTVVEHMKKAAADWEGVCPECGLSIKYKEEFDGNPQLDKVLFIVRYVPGEKRFIAASFFPADPESKRYLNVGPQFYTTIFDRTGVLRHELGHVIGYRHEQIRGVPGCYLEDNNFKPLTEYDPKSVMHYFCGGGGTMNLVISESDQRGHRDLYR</sequence>
<feature type="signal peptide" evidence="1">
    <location>
        <begin position="1"/>
        <end position="21"/>
    </location>
</feature>
<dbReference type="GO" id="GO:0008237">
    <property type="term" value="F:metallopeptidase activity"/>
    <property type="evidence" value="ECO:0007669"/>
    <property type="project" value="InterPro"/>
</dbReference>
<gene>
    <name evidence="2" type="ORF">HAP48_041750</name>
</gene>